<dbReference type="HOGENOM" id="CLU_584489_0_0_1"/>
<dbReference type="PANTHER" id="PTHR13149">
    <property type="entry name" value="VACUOLAR PROTEIN SORTING-ASSOCIATED PROTEIN VPS25"/>
    <property type="match status" value="1"/>
</dbReference>
<evidence type="ECO:0000313" key="6">
    <source>
        <dbReference type="EnsemblPlants" id="KQL26782"/>
    </source>
</evidence>
<name>K3ZT18_SETIT</name>
<dbReference type="GO" id="GO:0016236">
    <property type="term" value="P:macroautophagy"/>
    <property type="evidence" value="ECO:0007669"/>
    <property type="project" value="UniProtKB-ARBA"/>
</dbReference>
<sequence>MSYHDEIAVARPFGWVVSSWVDKRSRSAGLLALTLLLAQTPDLLSSCSLFLFPASHRNALPYRPMSAAIIPSNGLPLSSTRYPQSRSSTRGGAFPASAGLFAPTDARLAAVGVSTAASPASSTKQGPMSGPTVTRNRAAAAASPPARASRLPARAAARLPSTRPLACSALAAPVRHPPPRPAPPAPAARAFGRRQLGEIPASRSARRPGAQASEGAFRRRRRTIRPHRRRARGGRRLHRSTPRLTNRVQQQISHPPHPGPSVTTRVLYSEPTSSALLSFATVPTLASSSTSLCSPPPACPYNLRYKRAKTTAKPVRETREKQVQLWKDLILDYCRSQKIHTISLEEDFPLFSNPKIERSLSHEAKEVFLAALVSEGRAEWMDKGHKKCLILWLRIQDWANFLINFVKDNGLEVMTIEEIRSGTDTRGTELEGIDRSVLMRALRQLEQKGKAAIFKGTSADDEGVKFSV</sequence>
<evidence type="ECO:0000256" key="2">
    <source>
        <dbReference type="ARBA" id="ARBA00022448"/>
    </source>
</evidence>
<proteinExistence type="inferred from homology"/>
<dbReference type="Pfam" id="PF05871">
    <property type="entry name" value="ESCRT-II"/>
    <property type="match status" value="1"/>
</dbReference>
<evidence type="ECO:0000256" key="1">
    <source>
        <dbReference type="ARBA" id="ARBA00009674"/>
    </source>
</evidence>
<feature type="region of interest" description="Disordered" evidence="5">
    <location>
        <begin position="198"/>
        <end position="265"/>
    </location>
</feature>
<dbReference type="EnsemblPlants" id="KQL26782">
    <property type="protein sequence ID" value="KQL26782"/>
    <property type="gene ID" value="SETIT_029748mg"/>
</dbReference>
<dbReference type="SUPFAM" id="SSF46785">
    <property type="entry name" value="Winged helix' DNA-binding domain"/>
    <property type="match status" value="2"/>
</dbReference>
<organism evidence="6 7">
    <name type="scientific">Setaria italica</name>
    <name type="common">Foxtail millet</name>
    <name type="synonym">Panicum italicum</name>
    <dbReference type="NCBI Taxonomy" id="4555"/>
    <lineage>
        <taxon>Eukaryota</taxon>
        <taxon>Viridiplantae</taxon>
        <taxon>Streptophyta</taxon>
        <taxon>Embryophyta</taxon>
        <taxon>Tracheophyta</taxon>
        <taxon>Spermatophyta</taxon>
        <taxon>Magnoliopsida</taxon>
        <taxon>Liliopsida</taxon>
        <taxon>Poales</taxon>
        <taxon>Poaceae</taxon>
        <taxon>PACMAD clade</taxon>
        <taxon>Panicoideae</taxon>
        <taxon>Panicodae</taxon>
        <taxon>Paniceae</taxon>
        <taxon>Cenchrinae</taxon>
        <taxon>Setaria</taxon>
    </lineage>
</organism>
<feature type="region of interest" description="Disordered" evidence="5">
    <location>
        <begin position="115"/>
        <end position="160"/>
    </location>
</feature>
<evidence type="ECO:0000313" key="7">
    <source>
        <dbReference type="Proteomes" id="UP000004995"/>
    </source>
</evidence>
<dbReference type="Gramene" id="KQL26782">
    <property type="protein sequence ID" value="KQL26782"/>
    <property type="gene ID" value="SETIT_029748mg"/>
</dbReference>
<dbReference type="PANTHER" id="PTHR13149:SF0">
    <property type="entry name" value="VACUOLAR PROTEIN-SORTING-ASSOCIATED PROTEIN 25"/>
    <property type="match status" value="1"/>
</dbReference>
<dbReference type="InterPro" id="IPR014041">
    <property type="entry name" value="ESCRT-II_cplx_Vps25-sub_N"/>
</dbReference>
<evidence type="ECO:0000256" key="5">
    <source>
        <dbReference type="SAM" id="MobiDB-lite"/>
    </source>
</evidence>
<reference evidence="7" key="1">
    <citation type="journal article" date="2012" name="Nat. Biotechnol.">
        <title>Reference genome sequence of the model plant Setaria.</title>
        <authorList>
            <person name="Bennetzen J.L."/>
            <person name="Schmutz J."/>
            <person name="Wang H."/>
            <person name="Percifield R."/>
            <person name="Hawkins J."/>
            <person name="Pontaroli A.C."/>
            <person name="Estep M."/>
            <person name="Feng L."/>
            <person name="Vaughn J.N."/>
            <person name="Grimwood J."/>
            <person name="Jenkins J."/>
            <person name="Barry K."/>
            <person name="Lindquist E."/>
            <person name="Hellsten U."/>
            <person name="Deshpande S."/>
            <person name="Wang X."/>
            <person name="Wu X."/>
            <person name="Mitros T."/>
            <person name="Triplett J."/>
            <person name="Yang X."/>
            <person name="Ye C.Y."/>
            <person name="Mauro-Herrera M."/>
            <person name="Wang L."/>
            <person name="Li P."/>
            <person name="Sharma M."/>
            <person name="Sharma R."/>
            <person name="Ronald P.C."/>
            <person name="Panaud O."/>
            <person name="Kellogg E.A."/>
            <person name="Brutnell T.P."/>
            <person name="Doust A.N."/>
            <person name="Tuskan G.A."/>
            <person name="Rokhsar D."/>
            <person name="Devos K.M."/>
        </authorList>
    </citation>
    <scope>NUCLEOTIDE SEQUENCE [LARGE SCALE GENOMIC DNA]</scope>
    <source>
        <strain evidence="7">cv. Yugu1</strain>
    </source>
</reference>
<dbReference type="eggNOG" id="KOG4068">
    <property type="taxonomic scope" value="Eukaryota"/>
</dbReference>
<keyword evidence="7" id="KW-1185">Reference proteome</keyword>
<dbReference type="ExpressionAtlas" id="K3ZT18">
    <property type="expression patterns" value="baseline"/>
</dbReference>
<dbReference type="Gene3D" id="1.10.10.10">
    <property type="entry name" value="Winged helix-like DNA-binding domain superfamily/Winged helix DNA-binding domain"/>
    <property type="match status" value="1"/>
</dbReference>
<feature type="compositionally biased region" description="Low complexity" evidence="5">
    <location>
        <begin position="137"/>
        <end position="160"/>
    </location>
</feature>
<keyword evidence="2" id="KW-0813">Transport</keyword>
<dbReference type="Proteomes" id="UP000004995">
    <property type="component" value="Unassembled WGS sequence"/>
</dbReference>
<dbReference type="GO" id="GO:0005198">
    <property type="term" value="F:structural molecule activity"/>
    <property type="evidence" value="ECO:0000318"/>
    <property type="project" value="GO_Central"/>
</dbReference>
<dbReference type="AlphaFoldDB" id="K3ZT18"/>
<keyword evidence="3" id="KW-0653">Protein transport</keyword>
<dbReference type="Gene3D" id="1.10.10.570">
    <property type="entry name" value="Winged helix' DNA-binding domain. Chain C. Domain 1"/>
    <property type="match status" value="1"/>
</dbReference>
<feature type="compositionally biased region" description="Basic residues" evidence="5">
    <location>
        <begin position="218"/>
        <end position="241"/>
    </location>
</feature>
<comment type="similarity">
    <text evidence="1">Belongs to the VPS25 family.</text>
</comment>
<dbReference type="InterPro" id="IPR036388">
    <property type="entry name" value="WH-like_DNA-bd_sf"/>
</dbReference>
<dbReference type="InterPro" id="IPR008570">
    <property type="entry name" value="ESCRT-II_cplx_Vps25-sub"/>
</dbReference>
<dbReference type="GO" id="GO:0000814">
    <property type="term" value="C:ESCRT II complex"/>
    <property type="evidence" value="ECO:0000318"/>
    <property type="project" value="GO_Central"/>
</dbReference>
<reference evidence="6" key="2">
    <citation type="submission" date="2018-08" db="UniProtKB">
        <authorList>
            <consortium name="EnsemblPlants"/>
        </authorList>
    </citation>
    <scope>IDENTIFICATION</scope>
    <source>
        <strain evidence="6">Yugu1</strain>
    </source>
</reference>
<feature type="compositionally biased region" description="Polar residues" evidence="5">
    <location>
        <begin position="115"/>
        <end position="135"/>
    </location>
</feature>
<evidence type="ECO:0000256" key="4">
    <source>
        <dbReference type="ARBA" id="ARBA00030094"/>
    </source>
</evidence>
<dbReference type="EMBL" id="AGNK02001346">
    <property type="status" value="NOT_ANNOTATED_CDS"/>
    <property type="molecule type" value="Genomic_DNA"/>
</dbReference>
<dbReference type="InterPro" id="IPR036390">
    <property type="entry name" value="WH_DNA-bd_sf"/>
</dbReference>
<dbReference type="GO" id="GO:0043328">
    <property type="term" value="P:protein transport to vacuole involved in ubiquitin-dependent protein catabolic process via the multivesicular body sorting pathway"/>
    <property type="evidence" value="ECO:0000318"/>
    <property type="project" value="GO_Central"/>
</dbReference>
<dbReference type="GO" id="GO:0042803">
    <property type="term" value="F:protein homodimerization activity"/>
    <property type="evidence" value="ECO:0000318"/>
    <property type="project" value="GO_Central"/>
</dbReference>
<dbReference type="InParanoid" id="K3ZT18"/>
<dbReference type="FunFam" id="1.10.10.10:FF:000141">
    <property type="entry name" value="vacuolar protein-sorting-associated protein 25"/>
    <property type="match status" value="1"/>
</dbReference>
<feature type="compositionally biased region" description="Polar residues" evidence="5">
    <location>
        <begin position="242"/>
        <end position="253"/>
    </location>
</feature>
<dbReference type="STRING" id="4555.K3ZT18"/>
<evidence type="ECO:0000256" key="3">
    <source>
        <dbReference type="ARBA" id="ARBA00022927"/>
    </source>
</evidence>
<protein>
    <recommendedName>
        <fullName evidence="4">ESCRT-II complex subunit VPS25</fullName>
    </recommendedName>
</protein>
<accession>K3ZT18</accession>
<dbReference type="FunFam" id="1.10.10.570:FF:000002">
    <property type="entry name" value="Vacuolar protein sorting-associated protein 25"/>
    <property type="match status" value="1"/>
</dbReference>